<proteinExistence type="predicted"/>
<gene>
    <name evidence="1" type="ORF">SAMN04488111_0382</name>
</gene>
<dbReference type="OrthoDB" id="1438316at2"/>
<sequence>MKQLTKIAYLLLITVFITSCEKQTDDLPENSEMFKEETKVPDLNELNSVGDAIIAGVDIQTYFNSLPKREILSNRPSFSQIPIYSGLNFFFDSEDFHCNDLPTESFDQTINNTYPFDGYGNNILDENTDTYFISPGYILPGISFESGYDEYWGLYIWTDSYYNQDKALFENGYEDLIIKFTNNNVTSVSMDISSWNWYTYVSMDVYGDSGYLGTSTINIPSTYDGQFWGVTSAESITKIVLYDSYYGGGFVGIDNISFGNCEDIDGDGCLNEDDAHPNSNISEFLSIGEYSTDIENNLVDCGTTMADQIDDLLEEINEAYNGDNWEELHRKFTRELSKITYGWRKDRLITRSERSQISSWAYGSDIPSYYDID</sequence>
<dbReference type="AlphaFoldDB" id="A0A238VEQ1"/>
<accession>A0A238VEQ1</accession>
<evidence type="ECO:0000313" key="2">
    <source>
        <dbReference type="Proteomes" id="UP000198412"/>
    </source>
</evidence>
<dbReference type="PROSITE" id="PS51257">
    <property type="entry name" value="PROKAR_LIPOPROTEIN"/>
    <property type="match status" value="1"/>
</dbReference>
<protein>
    <submittedName>
        <fullName evidence="1">Uncharacterized protein</fullName>
    </submittedName>
</protein>
<organism evidence="1 2">
    <name type="scientific">Lutibacter flavus</name>
    <dbReference type="NCBI Taxonomy" id="691689"/>
    <lineage>
        <taxon>Bacteria</taxon>
        <taxon>Pseudomonadati</taxon>
        <taxon>Bacteroidota</taxon>
        <taxon>Flavobacteriia</taxon>
        <taxon>Flavobacteriales</taxon>
        <taxon>Flavobacteriaceae</taxon>
        <taxon>Lutibacter</taxon>
    </lineage>
</organism>
<reference evidence="2" key="1">
    <citation type="submission" date="2017-06" db="EMBL/GenBank/DDBJ databases">
        <authorList>
            <person name="Varghese N."/>
            <person name="Submissions S."/>
        </authorList>
    </citation>
    <scope>NUCLEOTIDE SEQUENCE [LARGE SCALE GENOMIC DNA]</scope>
    <source>
        <strain evidence="2">DSM 27993</strain>
    </source>
</reference>
<dbReference type="RefSeq" id="WP_089376735.1">
    <property type="nucleotide sequence ID" value="NZ_FZNX01000001.1"/>
</dbReference>
<dbReference type="Proteomes" id="UP000198412">
    <property type="component" value="Unassembled WGS sequence"/>
</dbReference>
<keyword evidence="2" id="KW-1185">Reference proteome</keyword>
<evidence type="ECO:0000313" key="1">
    <source>
        <dbReference type="EMBL" id="SNR32880.1"/>
    </source>
</evidence>
<dbReference type="EMBL" id="FZNX01000001">
    <property type="protein sequence ID" value="SNR32880.1"/>
    <property type="molecule type" value="Genomic_DNA"/>
</dbReference>
<name>A0A238VEQ1_9FLAO</name>